<dbReference type="EC" id="6.3.2.17" evidence="8"/>
<dbReference type="Gene3D" id="3.90.190.20">
    <property type="entry name" value="Mur ligase, C-terminal domain"/>
    <property type="match status" value="1"/>
</dbReference>
<evidence type="ECO:0000256" key="6">
    <source>
        <dbReference type="ARBA" id="ARBA00022842"/>
    </source>
</evidence>
<evidence type="ECO:0000256" key="1">
    <source>
        <dbReference type="ARBA" id="ARBA00008276"/>
    </source>
</evidence>
<comment type="similarity">
    <text evidence="1 7">Belongs to the folylpolyglutamate synthase family.</text>
</comment>
<reference evidence="8 9" key="1">
    <citation type="submission" date="2024-06" db="EMBL/GenBank/DDBJ databases">
        <title>Genomic Encyclopedia of Type Strains, Phase IV (KMG-IV): sequencing the most valuable type-strain genomes for metagenomic binning, comparative biology and taxonomic classification.</title>
        <authorList>
            <person name="Goeker M."/>
        </authorList>
    </citation>
    <scope>NUCLEOTIDE SEQUENCE [LARGE SCALE GENOMIC DNA]</scope>
    <source>
        <strain evidence="8 9">DSM 28303</strain>
    </source>
</reference>
<keyword evidence="5 7" id="KW-0067">ATP-binding</keyword>
<evidence type="ECO:0000313" key="8">
    <source>
        <dbReference type="EMBL" id="MET3557240.1"/>
    </source>
</evidence>
<dbReference type="PANTHER" id="PTHR11136:SF0">
    <property type="entry name" value="DIHYDROFOLATE SYNTHETASE-RELATED"/>
    <property type="match status" value="1"/>
</dbReference>
<comment type="caution">
    <text evidence="8">The sequence shown here is derived from an EMBL/GenBank/DDBJ whole genome shotgun (WGS) entry which is preliminary data.</text>
</comment>
<dbReference type="EC" id="6.3.2.12" evidence="8"/>
<dbReference type="Proteomes" id="UP001549122">
    <property type="component" value="Unassembled WGS sequence"/>
</dbReference>
<evidence type="ECO:0000256" key="2">
    <source>
        <dbReference type="ARBA" id="ARBA00022598"/>
    </source>
</evidence>
<keyword evidence="2 7" id="KW-0436">Ligase</keyword>
<proteinExistence type="inferred from homology"/>
<dbReference type="InterPro" id="IPR036615">
    <property type="entry name" value="Mur_ligase_C_dom_sf"/>
</dbReference>
<keyword evidence="4 7" id="KW-0547">Nucleotide-binding</keyword>
<dbReference type="InterPro" id="IPR001645">
    <property type="entry name" value="Folylpolyglutamate_synth"/>
</dbReference>
<dbReference type="SUPFAM" id="SSF53244">
    <property type="entry name" value="MurD-like peptide ligases, peptide-binding domain"/>
    <property type="match status" value="1"/>
</dbReference>
<dbReference type="NCBIfam" id="TIGR01499">
    <property type="entry name" value="folC"/>
    <property type="match status" value="1"/>
</dbReference>
<dbReference type="SUPFAM" id="SSF53623">
    <property type="entry name" value="MurD-like peptide ligases, catalytic domain"/>
    <property type="match status" value="1"/>
</dbReference>
<dbReference type="InterPro" id="IPR036565">
    <property type="entry name" value="Mur-like_cat_sf"/>
</dbReference>
<evidence type="ECO:0000313" key="9">
    <source>
        <dbReference type="Proteomes" id="UP001549122"/>
    </source>
</evidence>
<accession>A0ABV2FFN5</accession>
<gene>
    <name evidence="8" type="ORF">ABID29_000349</name>
</gene>
<dbReference type="EMBL" id="JBEPLO010000003">
    <property type="protein sequence ID" value="MET3557240.1"/>
    <property type="molecule type" value="Genomic_DNA"/>
</dbReference>
<dbReference type="RefSeq" id="WP_354363978.1">
    <property type="nucleotide sequence ID" value="NZ_JBEPLO010000003.1"/>
</dbReference>
<dbReference type="GO" id="GO:0008841">
    <property type="term" value="F:dihydrofolate synthase activity"/>
    <property type="evidence" value="ECO:0007669"/>
    <property type="project" value="UniProtKB-EC"/>
</dbReference>
<evidence type="ECO:0000256" key="7">
    <source>
        <dbReference type="PIRNR" id="PIRNR001563"/>
    </source>
</evidence>
<dbReference type="GO" id="GO:0004326">
    <property type="term" value="F:tetrahydrofolylpolyglutamate synthase activity"/>
    <property type="evidence" value="ECO:0007669"/>
    <property type="project" value="UniProtKB-EC"/>
</dbReference>
<evidence type="ECO:0000256" key="3">
    <source>
        <dbReference type="ARBA" id="ARBA00022723"/>
    </source>
</evidence>
<dbReference type="Gene3D" id="3.40.1190.10">
    <property type="entry name" value="Mur-like, catalytic domain"/>
    <property type="match status" value="1"/>
</dbReference>
<keyword evidence="3" id="KW-0479">Metal-binding</keyword>
<evidence type="ECO:0000256" key="4">
    <source>
        <dbReference type="ARBA" id="ARBA00022741"/>
    </source>
</evidence>
<protein>
    <submittedName>
        <fullName evidence="8">Dihydrofolate synthase/folylpolyglutamate synthase</fullName>
        <ecNumber evidence="8">6.3.2.12</ecNumber>
        <ecNumber evidence="8">6.3.2.17</ecNumber>
    </submittedName>
</protein>
<evidence type="ECO:0000256" key="5">
    <source>
        <dbReference type="ARBA" id="ARBA00022840"/>
    </source>
</evidence>
<name>A0ABV2FFN5_9STRE</name>
<keyword evidence="9" id="KW-1185">Reference proteome</keyword>
<organism evidence="8 9">
    <name type="scientific">Streptococcus rupicaprae</name>
    <dbReference type="NCBI Taxonomy" id="759619"/>
    <lineage>
        <taxon>Bacteria</taxon>
        <taxon>Bacillati</taxon>
        <taxon>Bacillota</taxon>
        <taxon>Bacilli</taxon>
        <taxon>Lactobacillales</taxon>
        <taxon>Streptococcaceae</taxon>
        <taxon>Streptococcus</taxon>
    </lineage>
</organism>
<dbReference type="PANTHER" id="PTHR11136">
    <property type="entry name" value="FOLYLPOLYGLUTAMATE SYNTHASE-RELATED"/>
    <property type="match status" value="1"/>
</dbReference>
<dbReference type="PIRSF" id="PIRSF001563">
    <property type="entry name" value="Folylpolyglu_synth"/>
    <property type="match status" value="1"/>
</dbReference>
<sequence>MGQSQLNKPASYEECLAWIHGKLKFGIKPGLRRVEWLLEQLDNPQNKIKGVHIVGTNGKGSTVANLQHILTASGYKVGSFTSPYIVDFRERISVDGQMIDQSALVGLVNRVYSIVEALPEATGLEPATEFEVITVMMFLYFAEVEPVDVVLVEAGLGGRLDSTNVFRPILSICPSIGLDHQAILGDTHAAIAREKAGVIKSAVPFLFASDRQDVTAVFEEVCQSVGAPLYQEGVDFSLEAGDYKDKEGNHLSGIVPGLPGRHQIVNASLAIKACFLLMKNFSKLTTETIKTGLATSSWVGRTERITDNLMLDGAHNNESVKALCDLLRDHYGDKQISILVAAIAGKPIESMLDQLQAVGKVTVTTFDYPTALALSDYPSQLPRVGDFRQWLAQMEPASSGSFYVVTGSLYFISQVRRNFLENQYQMKMRKI</sequence>
<keyword evidence="6" id="KW-0460">Magnesium</keyword>